<name>A0A0F8WYQ3_9ZZZZ</name>
<protein>
    <submittedName>
        <fullName evidence="1">Uncharacterized protein</fullName>
    </submittedName>
</protein>
<organism evidence="1">
    <name type="scientific">marine sediment metagenome</name>
    <dbReference type="NCBI Taxonomy" id="412755"/>
    <lineage>
        <taxon>unclassified sequences</taxon>
        <taxon>metagenomes</taxon>
        <taxon>ecological metagenomes</taxon>
    </lineage>
</organism>
<reference evidence="1" key="1">
    <citation type="journal article" date="2015" name="Nature">
        <title>Complex archaea that bridge the gap between prokaryotes and eukaryotes.</title>
        <authorList>
            <person name="Spang A."/>
            <person name="Saw J.H."/>
            <person name="Jorgensen S.L."/>
            <person name="Zaremba-Niedzwiedzka K."/>
            <person name="Martijn J."/>
            <person name="Lind A.E."/>
            <person name="van Eijk R."/>
            <person name="Schleper C."/>
            <person name="Guy L."/>
            <person name="Ettema T.J."/>
        </authorList>
    </citation>
    <scope>NUCLEOTIDE SEQUENCE</scope>
</reference>
<evidence type="ECO:0000313" key="1">
    <source>
        <dbReference type="EMBL" id="KKK53580.1"/>
    </source>
</evidence>
<proteinExistence type="predicted"/>
<comment type="caution">
    <text evidence="1">The sequence shown here is derived from an EMBL/GenBank/DDBJ whole genome shotgun (WGS) entry which is preliminary data.</text>
</comment>
<dbReference type="AlphaFoldDB" id="A0A0F8WYQ3"/>
<sequence>MGEIVREEDFRRPLTIWHEDNIKRQFIHTATMLRLALSRLKHQLYVVSSTWAMLGIVQLQFSMFCGTGVVHHKSPPLTVEYP</sequence>
<accession>A0A0F8WYQ3</accession>
<dbReference type="EMBL" id="LAZR01066430">
    <property type="protein sequence ID" value="KKK53580.1"/>
    <property type="molecule type" value="Genomic_DNA"/>
</dbReference>
<gene>
    <name evidence="1" type="ORF">LCGC14_3093350</name>
</gene>